<dbReference type="InterPro" id="IPR023772">
    <property type="entry name" value="DNA-bd_HTH_TetR-type_CS"/>
</dbReference>
<dbReference type="InterPro" id="IPR050109">
    <property type="entry name" value="HTH-type_TetR-like_transc_reg"/>
</dbReference>
<evidence type="ECO:0000256" key="1">
    <source>
        <dbReference type="ARBA" id="ARBA00023054"/>
    </source>
</evidence>
<dbReference type="PROSITE" id="PS50977">
    <property type="entry name" value="HTH_TETR_2"/>
    <property type="match status" value="1"/>
</dbReference>
<organism evidence="3 4">
    <name type="scientific">Pseudomonas fluorescens</name>
    <dbReference type="NCBI Taxonomy" id="294"/>
    <lineage>
        <taxon>Bacteria</taxon>
        <taxon>Pseudomonadati</taxon>
        <taxon>Pseudomonadota</taxon>
        <taxon>Gammaproteobacteria</taxon>
        <taxon>Pseudomonadales</taxon>
        <taxon>Pseudomonadaceae</taxon>
        <taxon>Pseudomonas</taxon>
    </lineage>
</organism>
<evidence type="ECO:0000256" key="2">
    <source>
        <dbReference type="ARBA" id="ARBA00023125"/>
    </source>
</evidence>
<dbReference type="EMBL" id="JXCQ01000003">
    <property type="protein sequence ID" value="KIR24212.1"/>
    <property type="molecule type" value="Genomic_DNA"/>
</dbReference>
<sequence>MKTKAPVKAPATERAPKPRTKPAEVRLDELMAAAEKLFLAQGVEATTINEIVESAQVAKGTFYHYFSSKNEMLDALAVRYTERFMLSLDNAMARCAADDWEERLRAWIHANIETYVKTYRIHDIVYVNHHHHDRANGSKNAILEQLLAIIEGGKLAGNWAPEHPNVVALLIYAGVHGATDNIIAANTEDFAPFAHAVADACLLMLPNGVKQA</sequence>
<evidence type="ECO:0000313" key="3">
    <source>
        <dbReference type="EMBL" id="KIR24212.1"/>
    </source>
</evidence>
<name>A0A0D0RX48_PSEFL</name>
<dbReference type="InterPro" id="IPR036271">
    <property type="entry name" value="Tet_transcr_reg_TetR-rel_C_sf"/>
</dbReference>
<evidence type="ECO:0000313" key="4">
    <source>
        <dbReference type="Proteomes" id="UP000032210"/>
    </source>
</evidence>
<keyword evidence="2" id="KW-0238">DNA-binding</keyword>
<dbReference type="Gene3D" id="1.10.357.10">
    <property type="entry name" value="Tetracycline Repressor, domain 2"/>
    <property type="match status" value="1"/>
</dbReference>
<dbReference type="PANTHER" id="PTHR30055">
    <property type="entry name" value="HTH-TYPE TRANSCRIPTIONAL REGULATOR RUTR"/>
    <property type="match status" value="1"/>
</dbReference>
<dbReference type="GO" id="GO:0003700">
    <property type="term" value="F:DNA-binding transcription factor activity"/>
    <property type="evidence" value="ECO:0007669"/>
    <property type="project" value="TreeGrafter"/>
</dbReference>
<protein>
    <submittedName>
        <fullName evidence="3">KstR2_1 protein</fullName>
    </submittedName>
</protein>
<dbReference type="PATRIC" id="fig|294.125.peg.449"/>
<dbReference type="InterPro" id="IPR009057">
    <property type="entry name" value="Homeodomain-like_sf"/>
</dbReference>
<keyword evidence="1" id="KW-0175">Coiled coil</keyword>
<dbReference type="PANTHER" id="PTHR30055:SF183">
    <property type="entry name" value="NUCLEOID OCCLUSION FACTOR SLMA"/>
    <property type="match status" value="1"/>
</dbReference>
<dbReference type="InterPro" id="IPR001647">
    <property type="entry name" value="HTH_TetR"/>
</dbReference>
<dbReference type="PRINTS" id="PR00455">
    <property type="entry name" value="HTHTETR"/>
</dbReference>
<dbReference type="Pfam" id="PF00440">
    <property type="entry name" value="TetR_N"/>
    <property type="match status" value="1"/>
</dbReference>
<dbReference type="SUPFAM" id="SSF48498">
    <property type="entry name" value="Tetracyclin repressor-like, C-terminal domain"/>
    <property type="match status" value="1"/>
</dbReference>
<dbReference type="GO" id="GO:0000976">
    <property type="term" value="F:transcription cis-regulatory region binding"/>
    <property type="evidence" value="ECO:0007669"/>
    <property type="project" value="TreeGrafter"/>
</dbReference>
<dbReference type="PROSITE" id="PS01081">
    <property type="entry name" value="HTH_TETR_1"/>
    <property type="match status" value="1"/>
</dbReference>
<gene>
    <name evidence="3" type="primary">kstR2_1</name>
    <name evidence="3" type="ORF">PFLU3_04430</name>
</gene>
<dbReference type="Proteomes" id="UP000032210">
    <property type="component" value="Unassembled WGS sequence"/>
</dbReference>
<accession>A0A0D0RX48</accession>
<reference evidence="3 4" key="1">
    <citation type="submission" date="2015-01" db="EMBL/GenBank/DDBJ databases">
        <title>Genome sequence of the beneficial rhizobacterium Pseudomonas fluorescens 2-79.</title>
        <authorList>
            <person name="Thuermer A."/>
            <person name="Daniel R."/>
        </authorList>
    </citation>
    <scope>NUCLEOTIDE SEQUENCE [LARGE SCALE GENOMIC DNA]</scope>
    <source>
        <strain evidence="3 4">2-79</strain>
    </source>
</reference>
<proteinExistence type="predicted"/>
<dbReference type="AlphaFoldDB" id="A0A0D0RX48"/>
<dbReference type="RefSeq" id="WP_003192639.1">
    <property type="nucleotide sequence ID" value="NZ_JXCQ01000003.1"/>
</dbReference>
<comment type="caution">
    <text evidence="3">The sequence shown here is derived from an EMBL/GenBank/DDBJ whole genome shotgun (WGS) entry which is preliminary data.</text>
</comment>
<dbReference type="Gene3D" id="1.10.10.60">
    <property type="entry name" value="Homeodomain-like"/>
    <property type="match status" value="1"/>
</dbReference>
<dbReference type="SUPFAM" id="SSF46689">
    <property type="entry name" value="Homeodomain-like"/>
    <property type="match status" value="1"/>
</dbReference>